<feature type="domain" description="HTH iclR-type" evidence="4">
    <location>
        <begin position="10"/>
        <end position="69"/>
    </location>
</feature>
<dbReference type="SUPFAM" id="SSF55781">
    <property type="entry name" value="GAF domain-like"/>
    <property type="match status" value="1"/>
</dbReference>
<evidence type="ECO:0000259" key="5">
    <source>
        <dbReference type="PROSITE" id="PS51078"/>
    </source>
</evidence>
<feature type="domain" description="IclR-ED" evidence="5">
    <location>
        <begin position="70"/>
        <end position="248"/>
    </location>
</feature>
<dbReference type="PROSITE" id="PS51077">
    <property type="entry name" value="HTH_ICLR"/>
    <property type="match status" value="1"/>
</dbReference>
<dbReference type="PANTHER" id="PTHR30136:SF24">
    <property type="entry name" value="HTH-TYPE TRANSCRIPTIONAL REPRESSOR ALLR"/>
    <property type="match status" value="1"/>
</dbReference>
<gene>
    <name evidence="6" type="ORF">VSH64_18545</name>
</gene>
<dbReference type="InterPro" id="IPR005471">
    <property type="entry name" value="Tscrpt_reg_IclR_N"/>
</dbReference>
<evidence type="ECO:0000256" key="3">
    <source>
        <dbReference type="ARBA" id="ARBA00023163"/>
    </source>
</evidence>
<reference evidence="6 7" key="1">
    <citation type="journal article" date="2015" name="Int. J. Syst. Evol. Microbiol.">
        <title>Amycolatopsis rhabdoformis sp. nov., an actinomycete isolated from a tropical forest soil.</title>
        <authorList>
            <person name="Souza W.R."/>
            <person name="Silva R.E."/>
            <person name="Goodfellow M."/>
            <person name="Busarakam K."/>
            <person name="Figueiro F.S."/>
            <person name="Ferreira D."/>
            <person name="Rodrigues-Filho E."/>
            <person name="Moraes L.A.B."/>
            <person name="Zucchi T.D."/>
        </authorList>
    </citation>
    <scope>NUCLEOTIDE SEQUENCE [LARGE SCALE GENOMIC DNA]</scope>
    <source>
        <strain evidence="6 7">NCIMB 14900</strain>
    </source>
</reference>
<dbReference type="Proteomes" id="UP001330812">
    <property type="component" value="Chromosome"/>
</dbReference>
<dbReference type="EMBL" id="CP142149">
    <property type="protein sequence ID" value="WSE34072.1"/>
    <property type="molecule type" value="Genomic_DNA"/>
</dbReference>
<dbReference type="InterPro" id="IPR036390">
    <property type="entry name" value="WH_DNA-bd_sf"/>
</dbReference>
<organism evidence="6 7">
    <name type="scientific">Amycolatopsis rhabdoformis</name>
    <dbReference type="NCBI Taxonomy" id="1448059"/>
    <lineage>
        <taxon>Bacteria</taxon>
        <taxon>Bacillati</taxon>
        <taxon>Actinomycetota</taxon>
        <taxon>Actinomycetes</taxon>
        <taxon>Pseudonocardiales</taxon>
        <taxon>Pseudonocardiaceae</taxon>
        <taxon>Amycolatopsis</taxon>
    </lineage>
</organism>
<accession>A0ABZ1IIJ6</accession>
<keyword evidence="3" id="KW-0804">Transcription</keyword>
<dbReference type="InterPro" id="IPR029016">
    <property type="entry name" value="GAF-like_dom_sf"/>
</dbReference>
<evidence type="ECO:0000259" key="4">
    <source>
        <dbReference type="PROSITE" id="PS51077"/>
    </source>
</evidence>
<protein>
    <submittedName>
        <fullName evidence="6">IclR family transcriptional regulator</fullName>
    </submittedName>
</protein>
<evidence type="ECO:0000256" key="1">
    <source>
        <dbReference type="ARBA" id="ARBA00023015"/>
    </source>
</evidence>
<dbReference type="RefSeq" id="WP_326836869.1">
    <property type="nucleotide sequence ID" value="NZ_CP142149.1"/>
</dbReference>
<dbReference type="Pfam" id="PF09339">
    <property type="entry name" value="HTH_IclR"/>
    <property type="match status" value="1"/>
</dbReference>
<dbReference type="PANTHER" id="PTHR30136">
    <property type="entry name" value="HELIX-TURN-HELIX TRANSCRIPTIONAL REGULATOR, ICLR FAMILY"/>
    <property type="match status" value="1"/>
</dbReference>
<keyword evidence="2" id="KW-0238">DNA-binding</keyword>
<proteinExistence type="predicted"/>
<keyword evidence="7" id="KW-1185">Reference proteome</keyword>
<sequence length="260" mass="27302">MSGNAREPGRSTIDRLFTLLGVFDGGERTLAEIAALAGLPLTTAHRMLGALEAWGGVERTPSGSYRIGLRLWELSTRSAAAASLRELALPMMQDLYEITHANVQLVVRDDDTALVVERLAGLRSVPTSSEVGGRLPLHATAVGKVLLAHGPARLLTELGQRGLRRYTPYTLVMPGRLAASVGSTRETGLGTAHEELTLGAASIATAVTDATGSVRAALGIVTHSHIALARYESALRSAADGVSQRLAASEESPLPARRSG</sequence>
<name>A0ABZ1IIJ6_9PSEU</name>
<keyword evidence="1" id="KW-0805">Transcription regulation</keyword>
<dbReference type="InterPro" id="IPR014757">
    <property type="entry name" value="Tscrpt_reg_IclR_C"/>
</dbReference>
<dbReference type="Gene3D" id="1.10.10.10">
    <property type="entry name" value="Winged helix-like DNA-binding domain superfamily/Winged helix DNA-binding domain"/>
    <property type="match status" value="1"/>
</dbReference>
<dbReference type="Gene3D" id="3.30.450.40">
    <property type="match status" value="1"/>
</dbReference>
<evidence type="ECO:0000256" key="2">
    <source>
        <dbReference type="ARBA" id="ARBA00023125"/>
    </source>
</evidence>
<evidence type="ECO:0000313" key="7">
    <source>
        <dbReference type="Proteomes" id="UP001330812"/>
    </source>
</evidence>
<dbReference type="PROSITE" id="PS51078">
    <property type="entry name" value="ICLR_ED"/>
    <property type="match status" value="1"/>
</dbReference>
<dbReference type="SMART" id="SM00346">
    <property type="entry name" value="HTH_ICLR"/>
    <property type="match status" value="1"/>
</dbReference>
<evidence type="ECO:0000313" key="6">
    <source>
        <dbReference type="EMBL" id="WSE34072.1"/>
    </source>
</evidence>
<dbReference type="SUPFAM" id="SSF46785">
    <property type="entry name" value="Winged helix' DNA-binding domain"/>
    <property type="match status" value="1"/>
</dbReference>
<dbReference type="InterPro" id="IPR050707">
    <property type="entry name" value="HTH_MetabolicPath_Reg"/>
</dbReference>
<dbReference type="Pfam" id="PF01614">
    <property type="entry name" value="IclR_C"/>
    <property type="match status" value="1"/>
</dbReference>
<dbReference type="InterPro" id="IPR036388">
    <property type="entry name" value="WH-like_DNA-bd_sf"/>
</dbReference>